<dbReference type="PROSITE" id="PS00211">
    <property type="entry name" value="ABC_TRANSPORTER_1"/>
    <property type="match status" value="1"/>
</dbReference>
<dbReference type="PROSITE" id="PS50893">
    <property type="entry name" value="ABC_TRANSPORTER_2"/>
    <property type="match status" value="1"/>
</dbReference>
<evidence type="ECO:0000313" key="4">
    <source>
        <dbReference type="EMBL" id="MEJ6348165.1"/>
    </source>
</evidence>
<keyword evidence="1" id="KW-0547">Nucleotide-binding</keyword>
<comment type="caution">
    <text evidence="4">The sequence shown here is derived from an EMBL/GenBank/DDBJ whole genome shotgun (WGS) entry which is preliminary data.</text>
</comment>
<keyword evidence="5" id="KW-1185">Reference proteome</keyword>
<dbReference type="InterPro" id="IPR003439">
    <property type="entry name" value="ABC_transporter-like_ATP-bd"/>
</dbReference>
<dbReference type="InterPro" id="IPR003593">
    <property type="entry name" value="AAA+_ATPase"/>
</dbReference>
<sequence>MIKVENVTKDFDNRELFTNLNLNFEKGKVYALIGPSGSGKTTLLNMIGHLEKITSGDVIYNGKSLKSISAHRYFRNELGYLFQNFGLLEAQSIKDNLDLGLVGQKVKKQERIERQKLALKQVNLSYLDLNQKIFELSGGEAQRVAVAKVILKNPPLILADEPTAALDPKNGQELMDLLLSLKNENRTIIIATHNQMIWESADEVIDLRNYRN</sequence>
<evidence type="ECO:0000259" key="3">
    <source>
        <dbReference type="PROSITE" id="PS50893"/>
    </source>
</evidence>
<dbReference type="Gene3D" id="3.40.50.300">
    <property type="entry name" value="P-loop containing nucleotide triphosphate hydrolases"/>
    <property type="match status" value="1"/>
</dbReference>
<evidence type="ECO:0000256" key="1">
    <source>
        <dbReference type="ARBA" id="ARBA00022741"/>
    </source>
</evidence>
<dbReference type="Pfam" id="PF00005">
    <property type="entry name" value="ABC_tran"/>
    <property type="match status" value="1"/>
</dbReference>
<dbReference type="EMBL" id="JAWMWG010000001">
    <property type="protein sequence ID" value="MEJ6348165.1"/>
    <property type="molecule type" value="Genomic_DNA"/>
</dbReference>
<evidence type="ECO:0000313" key="5">
    <source>
        <dbReference type="Proteomes" id="UP001377804"/>
    </source>
</evidence>
<reference evidence="4 5" key="1">
    <citation type="submission" date="2023-10" db="EMBL/GenBank/DDBJ databases">
        <title>Holzapfeliella saturejae sp. nov. isolated from Satureja montana flowers.</title>
        <authorList>
            <person name="Alcantara C."/>
            <person name="Zuniga M."/>
            <person name="Landete J.M."/>
            <person name="Monedero V."/>
        </authorList>
    </citation>
    <scope>NUCLEOTIDE SEQUENCE [LARGE SCALE GENOMIC DNA]</scope>
    <source>
        <strain evidence="4 5">He02</strain>
    </source>
</reference>
<organism evidence="4 5">
    <name type="scientific">Holzapfeliella saturejae</name>
    <dbReference type="NCBI Taxonomy" id="3082953"/>
    <lineage>
        <taxon>Bacteria</taxon>
        <taxon>Bacillati</taxon>
        <taxon>Bacillota</taxon>
        <taxon>Bacilli</taxon>
        <taxon>Lactobacillales</taxon>
        <taxon>Lactobacillaceae</taxon>
        <taxon>Holzapfeliella</taxon>
    </lineage>
</organism>
<dbReference type="Proteomes" id="UP001377804">
    <property type="component" value="Unassembled WGS sequence"/>
</dbReference>
<dbReference type="PANTHER" id="PTHR42798">
    <property type="entry name" value="LIPOPROTEIN-RELEASING SYSTEM ATP-BINDING PROTEIN LOLD"/>
    <property type="match status" value="1"/>
</dbReference>
<accession>A0ABU8SGM0</accession>
<keyword evidence="2 4" id="KW-0067">ATP-binding</keyword>
<dbReference type="GO" id="GO:0005524">
    <property type="term" value="F:ATP binding"/>
    <property type="evidence" value="ECO:0007669"/>
    <property type="project" value="UniProtKB-KW"/>
</dbReference>
<dbReference type="InterPro" id="IPR017871">
    <property type="entry name" value="ABC_transporter-like_CS"/>
</dbReference>
<evidence type="ECO:0000256" key="2">
    <source>
        <dbReference type="ARBA" id="ARBA00022840"/>
    </source>
</evidence>
<dbReference type="PANTHER" id="PTHR42798:SF4">
    <property type="entry name" value="ABC TRANSPORTER DOMAIN-CONTAINING PROTEIN"/>
    <property type="match status" value="1"/>
</dbReference>
<name>A0ABU8SGM0_9LACO</name>
<dbReference type="SMART" id="SM00382">
    <property type="entry name" value="AAA"/>
    <property type="match status" value="1"/>
</dbReference>
<gene>
    <name evidence="4" type="ORF">R4Y45_02850</name>
</gene>
<protein>
    <submittedName>
        <fullName evidence="4">ABC transporter ATP-binding protein</fullName>
    </submittedName>
</protein>
<dbReference type="SUPFAM" id="SSF52540">
    <property type="entry name" value="P-loop containing nucleoside triphosphate hydrolases"/>
    <property type="match status" value="1"/>
</dbReference>
<dbReference type="InterPro" id="IPR019895">
    <property type="entry name" value="L_ocin_972_ABC"/>
</dbReference>
<dbReference type="RefSeq" id="WP_339969074.1">
    <property type="nucleotide sequence ID" value="NZ_JAWMWG010000001.1"/>
</dbReference>
<dbReference type="InterPro" id="IPR027417">
    <property type="entry name" value="P-loop_NTPase"/>
</dbReference>
<dbReference type="NCBIfam" id="TIGR03608">
    <property type="entry name" value="L_ocin_972_ABC"/>
    <property type="match status" value="1"/>
</dbReference>
<feature type="domain" description="ABC transporter" evidence="3">
    <location>
        <begin position="2"/>
        <end position="212"/>
    </location>
</feature>
<proteinExistence type="predicted"/>